<dbReference type="Pfam" id="PF17391">
    <property type="entry name" value="Urocanase_N"/>
    <property type="match status" value="1"/>
</dbReference>
<dbReference type="InterPro" id="IPR038364">
    <property type="entry name" value="Urocanase_central_sf"/>
</dbReference>
<dbReference type="Pfam" id="PF01175">
    <property type="entry name" value="Urocanase"/>
    <property type="match status" value="1"/>
</dbReference>
<accession>A0ABP2K7B7</accession>
<sequence>MVSLRRRPTAITLRRFAHDNCVCDLARIVIPQRHHIENAFGGNQTMYDNSSTAAAMTIKLDTEFPPDPVFEPGIRRAPSRGFHLTPDQTKIALRNALRYLPPELHEKAAPEFLEELRTYGRIYAYRWRPAGHIKGRPIDEYKGRCTEGKAFQVQIDNNLDFDVALYPYELVTYGETGSVCQNWLQYRLIKKYLSQLTDDTTLVVMSGHPLGLFPSSPESPRIIITNSLMIGHFDNQKDWEICEEMGVANYGQMTAGGWMYIGPQGIVHGTFNTILNAGRIRLGILADGDLSGVLFVSSGLGGMSGAQPKAAEIAHAVGIIAEVDMSRIQTRLDQGWVGHVSDNLDEIFALAKKHIDERTPISIAYHGNIVDLLQYAVDNNIDIPLLSDQTSCHAAYDGGYCPQGLTFEQRTELLARDRDEYARRVNKTLRKHYELIRTLTNRGTYFFDYGNAFMATVFESGVTEIAMDGDARNGFIWPSYVEDIMGPELFDYGYGPFRWVCLSGKHEDLIATDHAAMDCIDPNRRGQDRDNYTWIRDAEANNLVVGTQARILYQDAKGRMDIALRFNEMVRNGEIGPVMLGRDHHDVSGTDSPFRETANIKDGSNVMADMATQCFAGNAARGMSLVTLHNGGGTGIGNAINGGFGLVLDGSERVDRIIRSGLLWDVMCGVARRGWARNDHSIETATEFNREHDDAQITLPYLVDDALIDGLVK</sequence>
<keyword evidence="14" id="KW-1185">Reference proteome</keyword>
<comment type="subcellular location">
    <subcellularLocation>
        <location evidence="9">Cytoplasm</location>
    </subcellularLocation>
</comment>
<dbReference type="InterPro" id="IPR055351">
    <property type="entry name" value="Urocanase"/>
</dbReference>
<evidence type="ECO:0000256" key="9">
    <source>
        <dbReference type="HAMAP-Rule" id="MF_00577"/>
    </source>
</evidence>
<feature type="domain" description="Urocanase C-terminal" evidence="12">
    <location>
        <begin position="488"/>
        <end position="686"/>
    </location>
</feature>
<evidence type="ECO:0000256" key="2">
    <source>
        <dbReference type="ARBA" id="ARBA00007578"/>
    </source>
</evidence>
<comment type="catalytic activity">
    <reaction evidence="8 9">
        <text>4-imidazolone-5-propanoate = trans-urocanate + H2O</text>
        <dbReference type="Rhea" id="RHEA:13101"/>
        <dbReference type="ChEBI" id="CHEBI:15377"/>
        <dbReference type="ChEBI" id="CHEBI:17771"/>
        <dbReference type="ChEBI" id="CHEBI:77893"/>
        <dbReference type="EC" id="4.2.1.49"/>
    </reaction>
</comment>
<comment type="caution">
    <text evidence="13">The sequence shown here is derived from an EMBL/GenBank/DDBJ whole genome shotgun (WGS) entry which is preliminary data.</text>
</comment>
<feature type="binding site" evidence="9">
    <location>
        <position position="633"/>
    </location>
    <ligand>
        <name>NAD(+)</name>
        <dbReference type="ChEBI" id="CHEBI:57540"/>
    </ligand>
</feature>
<dbReference type="InterPro" id="IPR035401">
    <property type="entry name" value="Urocanase_C"/>
</dbReference>
<evidence type="ECO:0000259" key="10">
    <source>
        <dbReference type="Pfam" id="PF01175"/>
    </source>
</evidence>
<dbReference type="InterPro" id="IPR023637">
    <property type="entry name" value="Urocanase-like"/>
</dbReference>
<keyword evidence="4 9" id="KW-0369">Histidine metabolism</keyword>
<comment type="caution">
    <text evidence="9">Lacks conserved residue(s) required for the propagation of feature annotation.</text>
</comment>
<keyword evidence="6 9" id="KW-0456">Lyase</keyword>
<comment type="pathway">
    <text evidence="1 9">Amino-acid degradation; L-histidine degradation into L-glutamate; N-formimidoyl-L-glutamate from L-histidine: step 2/3.</text>
</comment>
<evidence type="ECO:0000256" key="8">
    <source>
        <dbReference type="ARBA" id="ARBA00047623"/>
    </source>
</evidence>
<dbReference type="GO" id="GO:0016153">
    <property type="term" value="F:urocanate hydratase activity"/>
    <property type="evidence" value="ECO:0007669"/>
    <property type="project" value="UniProtKB-EC"/>
</dbReference>
<reference evidence="13" key="1">
    <citation type="submission" date="2010-08" db="EMBL/GenBank/DDBJ databases">
        <authorList>
            <person name="Weinstock G."/>
            <person name="Sodergren E."/>
            <person name="Clifton S."/>
            <person name="Fulton L."/>
            <person name="Fulton B."/>
            <person name="Courtney L."/>
            <person name="Fronick C."/>
            <person name="Harrison M."/>
            <person name="Strong C."/>
            <person name="Farmer C."/>
            <person name="Delahaunty K."/>
            <person name="Markovic C."/>
            <person name="Hall O."/>
            <person name="Minx P."/>
            <person name="Tomlinson C."/>
            <person name="Mitreva M."/>
            <person name="Hou S."/>
            <person name="Chen J."/>
            <person name="Wollam A."/>
            <person name="Pepin K.H."/>
            <person name="Johnson M."/>
            <person name="Bhonagiri V."/>
            <person name="Zhang X."/>
            <person name="Suruliraj S."/>
            <person name="Warren W."/>
            <person name="Chinwalla A."/>
            <person name="Mardis E.R."/>
            <person name="Wilson R.K."/>
        </authorList>
    </citation>
    <scope>NUCLEOTIDE SEQUENCE [LARGE SCALE GENOMIC DNA]</scope>
    <source>
        <strain evidence="13">HL044PA1</strain>
    </source>
</reference>
<evidence type="ECO:0000313" key="14">
    <source>
        <dbReference type="Proteomes" id="UP000003179"/>
    </source>
</evidence>
<evidence type="ECO:0000256" key="3">
    <source>
        <dbReference type="ARBA" id="ARBA00011992"/>
    </source>
</evidence>
<feature type="binding site" evidence="9">
    <location>
        <position position="322"/>
    </location>
    <ligand>
        <name>NAD(+)</name>
        <dbReference type="ChEBI" id="CHEBI:57540"/>
    </ligand>
</feature>
<evidence type="ECO:0000259" key="11">
    <source>
        <dbReference type="Pfam" id="PF17391"/>
    </source>
</evidence>
<dbReference type="Proteomes" id="UP000003179">
    <property type="component" value="Unassembled WGS sequence"/>
</dbReference>
<dbReference type="PROSITE" id="PS01233">
    <property type="entry name" value="UROCANASE"/>
    <property type="match status" value="1"/>
</dbReference>
<dbReference type="InterPro" id="IPR035085">
    <property type="entry name" value="Urocanase_Rossmann-like"/>
</dbReference>
<evidence type="ECO:0000256" key="4">
    <source>
        <dbReference type="ARBA" id="ARBA00022808"/>
    </source>
</evidence>
<evidence type="ECO:0000313" key="13">
    <source>
        <dbReference type="EMBL" id="EFS92834.1"/>
    </source>
</evidence>
<keyword evidence="9" id="KW-0963">Cytoplasm</keyword>
<feature type="domain" description="Urocanase Rossmann-like" evidence="10">
    <location>
        <begin position="262"/>
        <end position="484"/>
    </location>
</feature>
<dbReference type="NCBIfam" id="TIGR01228">
    <property type="entry name" value="hutU"/>
    <property type="match status" value="1"/>
</dbReference>
<evidence type="ECO:0000259" key="12">
    <source>
        <dbReference type="Pfam" id="PF17392"/>
    </source>
</evidence>
<dbReference type="HAMAP" id="MF_00577">
    <property type="entry name" value="HutU"/>
    <property type="match status" value="1"/>
</dbReference>
<name>A0ABP2K7B7_9ACTN</name>
<feature type="domain" description="Urocanase N-terminal" evidence="11">
    <location>
        <begin position="133"/>
        <end position="259"/>
    </location>
</feature>
<dbReference type="InterPro" id="IPR035400">
    <property type="entry name" value="Urocanase_N"/>
</dbReference>
<gene>
    <name evidence="9 13" type="primary">hutU</name>
    <name evidence="13" type="ORF">HMPREF9607_01051</name>
</gene>
<dbReference type="EC" id="4.2.1.49" evidence="3 9"/>
<dbReference type="PANTHER" id="PTHR12216">
    <property type="entry name" value="UROCANATE HYDRATASE"/>
    <property type="match status" value="1"/>
</dbReference>
<keyword evidence="5 9" id="KW-0520">NAD</keyword>
<dbReference type="Gene3D" id="3.40.50.10730">
    <property type="entry name" value="Urocanase like domains"/>
    <property type="match status" value="1"/>
</dbReference>
<proteinExistence type="inferred from homology"/>
<protein>
    <recommendedName>
        <fullName evidence="3 9">Urocanate hydratase</fullName>
        <shortName evidence="9">Urocanase</shortName>
        <ecNumber evidence="3 9">4.2.1.49</ecNumber>
    </recommendedName>
    <alternativeName>
        <fullName evidence="7 9">Imidazolonepropionate hydrolase</fullName>
    </alternativeName>
</protein>
<dbReference type="NCBIfam" id="NF003820">
    <property type="entry name" value="PRK05414.1"/>
    <property type="match status" value="1"/>
</dbReference>
<dbReference type="EMBL" id="ADZU01000017">
    <property type="protein sequence ID" value="EFS92834.1"/>
    <property type="molecule type" value="Genomic_DNA"/>
</dbReference>
<dbReference type="SUPFAM" id="SSF111326">
    <property type="entry name" value="Urocanase"/>
    <property type="match status" value="1"/>
</dbReference>
<dbReference type="Pfam" id="PF17392">
    <property type="entry name" value="Urocanase_C"/>
    <property type="match status" value="1"/>
</dbReference>
<comment type="cofactor">
    <cofactor evidence="9">
        <name>NAD(+)</name>
        <dbReference type="ChEBI" id="CHEBI:57540"/>
    </cofactor>
    <text evidence="9">Binds 1 NAD(+) per subunit.</text>
</comment>
<comment type="function">
    <text evidence="9">Catalyzes the conversion of urocanate to 4-imidazolone-5-propionate.</text>
</comment>
<evidence type="ECO:0000256" key="5">
    <source>
        <dbReference type="ARBA" id="ARBA00023027"/>
    </source>
</evidence>
<evidence type="ECO:0000256" key="6">
    <source>
        <dbReference type="ARBA" id="ARBA00023239"/>
    </source>
</evidence>
<evidence type="ECO:0000256" key="1">
    <source>
        <dbReference type="ARBA" id="ARBA00004794"/>
    </source>
</evidence>
<organism evidence="13 14">
    <name type="scientific">Cutibacterium modestum HL044PA1</name>
    <dbReference type="NCBI Taxonomy" id="765109"/>
    <lineage>
        <taxon>Bacteria</taxon>
        <taxon>Bacillati</taxon>
        <taxon>Actinomycetota</taxon>
        <taxon>Actinomycetes</taxon>
        <taxon>Propionibacteriales</taxon>
        <taxon>Propionibacteriaceae</taxon>
        <taxon>Cutibacterium</taxon>
        <taxon>Cutibacterium modestum</taxon>
    </lineage>
</organism>
<feature type="binding site" evidence="9">
    <location>
        <position position="252"/>
    </location>
    <ligand>
        <name>NAD(+)</name>
        <dbReference type="ChEBI" id="CHEBI:57540"/>
    </ligand>
</feature>
<feature type="binding site" evidence="9">
    <location>
        <position position="327"/>
    </location>
    <ligand>
        <name>NAD(+)</name>
        <dbReference type="ChEBI" id="CHEBI:57540"/>
    </ligand>
</feature>
<dbReference type="PANTHER" id="PTHR12216:SF3">
    <property type="entry name" value="UROCANATE HYDRATASE"/>
    <property type="match status" value="1"/>
</dbReference>
<feature type="binding site" evidence="9">
    <location>
        <position position="449"/>
    </location>
    <ligand>
        <name>NAD(+)</name>
        <dbReference type="ChEBI" id="CHEBI:57540"/>
    </ligand>
</feature>
<comment type="similarity">
    <text evidence="2 9">Belongs to the urocanase family.</text>
</comment>
<dbReference type="InterPro" id="IPR023636">
    <property type="entry name" value="Urocanase_CS"/>
</dbReference>
<dbReference type="InterPro" id="IPR036190">
    <property type="entry name" value="Urocanase_sf"/>
</dbReference>
<dbReference type="Gene3D" id="3.40.1770.10">
    <property type="entry name" value="Urocanase superfamily"/>
    <property type="match status" value="2"/>
</dbReference>
<evidence type="ECO:0000256" key="7">
    <source>
        <dbReference type="ARBA" id="ARBA00031640"/>
    </source>
</evidence>